<evidence type="ECO:0000256" key="5">
    <source>
        <dbReference type="ARBA" id="ARBA00023242"/>
    </source>
</evidence>
<dbReference type="GO" id="GO:0005737">
    <property type="term" value="C:cytoplasm"/>
    <property type="evidence" value="ECO:0007669"/>
    <property type="project" value="UniProtKB-SubCell"/>
</dbReference>
<evidence type="ECO:0000313" key="8">
    <source>
        <dbReference type="Proteomes" id="UP000320475"/>
    </source>
</evidence>
<accession>A0A507D6U1</accession>
<evidence type="ECO:0000313" key="7">
    <source>
        <dbReference type="EMBL" id="TPX47111.1"/>
    </source>
</evidence>
<evidence type="ECO:0000256" key="3">
    <source>
        <dbReference type="ARBA" id="ARBA00022490"/>
    </source>
</evidence>
<dbReference type="Pfam" id="PF10075">
    <property type="entry name" value="CSN8_PSD8_EIF3K"/>
    <property type="match status" value="1"/>
</dbReference>
<dbReference type="GO" id="GO:0008180">
    <property type="term" value="C:COP9 signalosome"/>
    <property type="evidence" value="ECO:0007669"/>
    <property type="project" value="UniProtKB-KW"/>
</dbReference>
<comment type="caution">
    <text evidence="7">The sequence shown here is derived from an EMBL/GenBank/DDBJ whole genome shotgun (WGS) entry which is preliminary data.</text>
</comment>
<keyword evidence="3" id="KW-0963">Cytoplasm</keyword>
<name>A0A507D6U1_9FUNG</name>
<dbReference type="GO" id="GO:0010387">
    <property type="term" value="P:COP9 signalosome assembly"/>
    <property type="evidence" value="ECO:0007669"/>
    <property type="project" value="InterPro"/>
</dbReference>
<dbReference type="PANTHER" id="PTHR13339">
    <property type="entry name" value="COP9 SIGNALOSOME COMPLEX SUBUNIT 8"/>
    <property type="match status" value="1"/>
</dbReference>
<organism evidence="7 8">
    <name type="scientific">Synchytrium endobioticum</name>
    <dbReference type="NCBI Taxonomy" id="286115"/>
    <lineage>
        <taxon>Eukaryota</taxon>
        <taxon>Fungi</taxon>
        <taxon>Fungi incertae sedis</taxon>
        <taxon>Chytridiomycota</taxon>
        <taxon>Chytridiomycota incertae sedis</taxon>
        <taxon>Chytridiomycetes</taxon>
        <taxon>Synchytriales</taxon>
        <taxon>Synchytriaceae</taxon>
        <taxon>Synchytrium</taxon>
    </lineage>
</organism>
<evidence type="ECO:0000259" key="6">
    <source>
        <dbReference type="Pfam" id="PF10075"/>
    </source>
</evidence>
<dbReference type="GO" id="GO:0000338">
    <property type="term" value="P:protein deneddylation"/>
    <property type="evidence" value="ECO:0007669"/>
    <property type="project" value="InterPro"/>
</dbReference>
<dbReference type="OrthoDB" id="2162142at2759"/>
<evidence type="ECO:0000256" key="4">
    <source>
        <dbReference type="ARBA" id="ARBA00022790"/>
    </source>
</evidence>
<proteinExistence type="predicted"/>
<comment type="subcellular location">
    <subcellularLocation>
        <location evidence="2">Cytoplasm</location>
    </subcellularLocation>
    <subcellularLocation>
        <location evidence="1">Nucleus</location>
    </subcellularLocation>
</comment>
<evidence type="ECO:0000256" key="1">
    <source>
        <dbReference type="ARBA" id="ARBA00004123"/>
    </source>
</evidence>
<keyword evidence="4" id="KW-0736">Signalosome</keyword>
<dbReference type="InterPro" id="IPR033464">
    <property type="entry name" value="CSN8_PSD8_EIF3K"/>
</dbReference>
<keyword evidence="5" id="KW-0539">Nucleus</keyword>
<gene>
    <name evidence="7" type="ORF">SeLEV6574_g02844</name>
</gene>
<dbReference type="EMBL" id="QEAM01000085">
    <property type="protein sequence ID" value="TPX47111.1"/>
    <property type="molecule type" value="Genomic_DNA"/>
</dbReference>
<dbReference type="Proteomes" id="UP000320475">
    <property type="component" value="Unassembled WGS sequence"/>
</dbReference>
<protein>
    <recommendedName>
        <fullName evidence="6">CSN8/PSMD8/EIF3K domain-containing protein</fullName>
    </recommendedName>
</protein>
<dbReference type="AlphaFoldDB" id="A0A507D6U1"/>
<sequence length="211" mass="23049">MSRLDVASIISICEDLELRRAAMPTCFSINNANGTKNNSNSPSSLVSATLLAAYLITDDLPAARMLCKRVTRDIRETTDYDLLHRVWSNLYKKLPAEAYPHLDPNKYTPELRPLILLLAKTIRERVFTLVTKAYTDVPLSIVSHAMGCAPAEAHMIATTAGWTVNASTGIASRPPITAVNRVGGVGDEIVGVNGLRRISTVADYVVNLERV</sequence>
<reference evidence="7 8" key="1">
    <citation type="journal article" date="2019" name="Sci. Rep.">
        <title>Comparative genomics of chytrid fungi reveal insights into the obligate biotrophic and pathogenic lifestyle of Synchytrium endobioticum.</title>
        <authorList>
            <person name="van de Vossenberg B.T.L.H."/>
            <person name="Warris S."/>
            <person name="Nguyen H.D.T."/>
            <person name="van Gent-Pelzer M.P.E."/>
            <person name="Joly D.L."/>
            <person name="van de Geest H.C."/>
            <person name="Bonants P.J.M."/>
            <person name="Smith D.S."/>
            <person name="Levesque C.A."/>
            <person name="van der Lee T.A.J."/>
        </authorList>
    </citation>
    <scope>NUCLEOTIDE SEQUENCE [LARGE SCALE GENOMIC DNA]</scope>
    <source>
        <strain evidence="7 8">LEV6574</strain>
    </source>
</reference>
<feature type="domain" description="CSN8/PSMD8/EIF3K" evidence="6">
    <location>
        <begin position="46"/>
        <end position="172"/>
    </location>
</feature>
<dbReference type="InterPro" id="IPR033205">
    <property type="entry name" value="COP9_CSN8"/>
</dbReference>
<dbReference type="PANTHER" id="PTHR13339:SF0">
    <property type="entry name" value="COP9 SIGNALOSOME COMPLEX SUBUNIT 8"/>
    <property type="match status" value="1"/>
</dbReference>
<evidence type="ECO:0000256" key="2">
    <source>
        <dbReference type="ARBA" id="ARBA00004496"/>
    </source>
</evidence>